<dbReference type="OrthoDB" id="9801525at2"/>
<proteinExistence type="inferred from homology"/>
<evidence type="ECO:0000313" key="7">
    <source>
        <dbReference type="EMBL" id="QCP36964.1"/>
    </source>
</evidence>
<dbReference type="KEGG" id="arf:AR1Y2_3510"/>
<evidence type="ECO:0000256" key="3">
    <source>
        <dbReference type="ARBA" id="ARBA00022634"/>
    </source>
</evidence>
<name>A0A4P8ILL5_9FIRM</name>
<comment type="similarity">
    <text evidence="1">Belongs to the ribonucleoside diphosphate reductase class-2 family.</text>
</comment>
<evidence type="ECO:0000313" key="8">
    <source>
        <dbReference type="Proteomes" id="UP000298653"/>
    </source>
</evidence>
<comment type="catalytic activity">
    <reaction evidence="5">
        <text>a 2'-deoxyribonucleoside 5'-diphosphate + [thioredoxin]-disulfide + H2O = a ribonucleoside 5'-diphosphate + [thioredoxin]-dithiol</text>
        <dbReference type="Rhea" id="RHEA:23252"/>
        <dbReference type="Rhea" id="RHEA-COMP:10698"/>
        <dbReference type="Rhea" id="RHEA-COMP:10700"/>
        <dbReference type="ChEBI" id="CHEBI:15377"/>
        <dbReference type="ChEBI" id="CHEBI:29950"/>
        <dbReference type="ChEBI" id="CHEBI:50058"/>
        <dbReference type="ChEBI" id="CHEBI:57930"/>
        <dbReference type="ChEBI" id="CHEBI:73316"/>
        <dbReference type="EC" id="1.17.4.1"/>
    </reaction>
</comment>
<protein>
    <recommendedName>
        <fullName evidence="2">ribonucleoside-diphosphate reductase</fullName>
        <ecNumber evidence="2">1.17.4.1</ecNumber>
    </recommendedName>
</protein>
<dbReference type="Pfam" id="PF12637">
    <property type="entry name" value="TSCPD"/>
    <property type="match status" value="1"/>
</dbReference>
<dbReference type="InterPro" id="IPR023806">
    <property type="entry name" value="CHP03905"/>
</dbReference>
<evidence type="ECO:0000256" key="4">
    <source>
        <dbReference type="ARBA" id="ARBA00022741"/>
    </source>
</evidence>
<sequence length="81" mass="8816">MVYKTKGVCSSAIEFEIEDDIIKDIQFRGGCQGNTTGVAALVKGMAVDEVIERLSGIQCGFRGTSCPDQLSKALKEYKETH</sequence>
<dbReference type="NCBIfam" id="TIGR03905">
    <property type="entry name" value="TIGR03905_4_Cys"/>
    <property type="match status" value="1"/>
</dbReference>
<evidence type="ECO:0000256" key="2">
    <source>
        <dbReference type="ARBA" id="ARBA00012274"/>
    </source>
</evidence>
<dbReference type="Proteomes" id="UP000298653">
    <property type="component" value="Chromosome"/>
</dbReference>
<feature type="domain" description="TSCPD" evidence="6">
    <location>
        <begin position="3"/>
        <end position="77"/>
    </location>
</feature>
<dbReference type="EMBL" id="CP040058">
    <property type="protein sequence ID" value="QCP36964.1"/>
    <property type="molecule type" value="Genomic_DNA"/>
</dbReference>
<accession>A0A4P8ILL5</accession>
<evidence type="ECO:0000256" key="5">
    <source>
        <dbReference type="ARBA" id="ARBA00047754"/>
    </source>
</evidence>
<organism evidence="7 8">
    <name type="scientific">Anaerostipes rhamnosivorans</name>
    <dbReference type="NCBI Taxonomy" id="1229621"/>
    <lineage>
        <taxon>Bacteria</taxon>
        <taxon>Bacillati</taxon>
        <taxon>Bacillota</taxon>
        <taxon>Clostridia</taxon>
        <taxon>Lachnospirales</taxon>
        <taxon>Lachnospiraceae</taxon>
        <taxon>Anaerostipes</taxon>
    </lineage>
</organism>
<reference evidence="7 8" key="1">
    <citation type="submission" date="2019-05" db="EMBL/GenBank/DDBJ databases">
        <title>Complete genome sequencing of Anaerostipes rhamnosivorans.</title>
        <authorList>
            <person name="Bui T.P.N."/>
            <person name="de Vos W.M."/>
        </authorList>
    </citation>
    <scope>NUCLEOTIDE SEQUENCE [LARGE SCALE GENOMIC DNA]</scope>
    <source>
        <strain evidence="7 8">1y2</strain>
    </source>
</reference>
<gene>
    <name evidence="7" type="ORF">AR1Y2_3510</name>
</gene>
<dbReference type="GO" id="GO:0071897">
    <property type="term" value="P:DNA biosynthetic process"/>
    <property type="evidence" value="ECO:0007669"/>
    <property type="project" value="UniProtKB-KW"/>
</dbReference>
<keyword evidence="3" id="KW-0237">DNA synthesis</keyword>
<dbReference type="AlphaFoldDB" id="A0A4P8ILL5"/>
<dbReference type="EC" id="1.17.4.1" evidence="2"/>
<dbReference type="GO" id="GO:0004748">
    <property type="term" value="F:ribonucleoside-diphosphate reductase activity, thioredoxin disulfide as acceptor"/>
    <property type="evidence" value="ECO:0007669"/>
    <property type="project" value="UniProtKB-EC"/>
</dbReference>
<evidence type="ECO:0000259" key="6">
    <source>
        <dbReference type="Pfam" id="PF12637"/>
    </source>
</evidence>
<keyword evidence="8" id="KW-1185">Reference proteome</keyword>
<dbReference type="GO" id="GO:0000166">
    <property type="term" value="F:nucleotide binding"/>
    <property type="evidence" value="ECO:0007669"/>
    <property type="project" value="UniProtKB-KW"/>
</dbReference>
<evidence type="ECO:0000256" key="1">
    <source>
        <dbReference type="ARBA" id="ARBA00007405"/>
    </source>
</evidence>
<dbReference type="RefSeq" id="WP_137330111.1">
    <property type="nucleotide sequence ID" value="NZ_CP040058.1"/>
</dbReference>
<keyword evidence="4" id="KW-0547">Nucleotide-binding</keyword>
<dbReference type="InterPro" id="IPR024434">
    <property type="entry name" value="TSCPD_dom"/>
</dbReference>